<sequence>MKALIIGKSGQLAHELRDEQPNNAEVLCLGRDDVDICSVESLDNAITRLSPSVIINASAYTAVDKAESDEDAAYAINQHAVENIAKLANKYSIRLLHVSTDFVFDGQQSKAYLVDDNTNPCGVYGASKLAGEQEIQEHCPENSAIVRTSWLYSSYGNNFVKTMLKLMQEKPELGVVCDQIGCPTSANSLAKFLWKLTEQQSIVPIYHWSDYGVASWYDFAVAIQNIAFDEGLLKEKIPVKPIPATSYPTPAKRPNFSLLNASESYFIESSAHWTVQLKQCISKLS</sequence>
<evidence type="ECO:0000256" key="5">
    <source>
        <dbReference type="ARBA" id="ARBA00048200"/>
    </source>
</evidence>
<dbReference type="OrthoDB" id="9803892at2"/>
<comment type="similarity">
    <text evidence="2 6">Belongs to the dTDP-4-dehydrorhamnose reductase family.</text>
</comment>
<comment type="catalytic activity">
    <reaction evidence="5 6">
        <text>dTDP-beta-L-rhamnose + NADP(+) = dTDP-4-dehydro-beta-L-rhamnose + NADPH + H(+)</text>
        <dbReference type="Rhea" id="RHEA:21796"/>
        <dbReference type="ChEBI" id="CHEBI:15378"/>
        <dbReference type="ChEBI" id="CHEBI:57510"/>
        <dbReference type="ChEBI" id="CHEBI:57783"/>
        <dbReference type="ChEBI" id="CHEBI:58349"/>
        <dbReference type="ChEBI" id="CHEBI:62830"/>
        <dbReference type="EC" id="1.1.1.133"/>
    </reaction>
</comment>
<dbReference type="Gene3D" id="3.90.25.10">
    <property type="entry name" value="UDP-galactose 4-epimerase, domain 1"/>
    <property type="match status" value="1"/>
</dbReference>
<dbReference type="GO" id="GO:0008831">
    <property type="term" value="F:dTDP-4-dehydrorhamnose reductase activity"/>
    <property type="evidence" value="ECO:0007669"/>
    <property type="project" value="UniProtKB-EC"/>
</dbReference>
<dbReference type="Proteomes" id="UP000290244">
    <property type="component" value="Chromosome"/>
</dbReference>
<dbReference type="PANTHER" id="PTHR10491:SF4">
    <property type="entry name" value="METHIONINE ADENOSYLTRANSFERASE 2 SUBUNIT BETA"/>
    <property type="match status" value="1"/>
</dbReference>
<keyword evidence="6 8" id="KW-0560">Oxidoreductase</keyword>
<evidence type="ECO:0000256" key="6">
    <source>
        <dbReference type="RuleBase" id="RU364082"/>
    </source>
</evidence>
<dbReference type="RefSeq" id="WP_130600324.1">
    <property type="nucleotide sequence ID" value="NZ_CP034759.1"/>
</dbReference>
<gene>
    <name evidence="8" type="primary">rfbD</name>
    <name evidence="8" type="ORF">EMK97_05945</name>
</gene>
<accession>A0A4P6P746</accession>
<evidence type="ECO:0000256" key="4">
    <source>
        <dbReference type="ARBA" id="ARBA00017099"/>
    </source>
</evidence>
<keyword evidence="6" id="KW-0521">NADP</keyword>
<organism evidence="8 9">
    <name type="scientific">Litorilituus sediminis</name>
    <dbReference type="NCBI Taxonomy" id="718192"/>
    <lineage>
        <taxon>Bacteria</taxon>
        <taxon>Pseudomonadati</taxon>
        <taxon>Pseudomonadota</taxon>
        <taxon>Gammaproteobacteria</taxon>
        <taxon>Alteromonadales</taxon>
        <taxon>Colwelliaceae</taxon>
        <taxon>Litorilituus</taxon>
    </lineage>
</organism>
<dbReference type="GO" id="GO:0019305">
    <property type="term" value="P:dTDP-rhamnose biosynthetic process"/>
    <property type="evidence" value="ECO:0007669"/>
    <property type="project" value="UniProtKB-UniPathway"/>
</dbReference>
<dbReference type="EC" id="1.1.1.133" evidence="3 6"/>
<keyword evidence="9" id="KW-1185">Reference proteome</keyword>
<dbReference type="UniPathway" id="UPA00124"/>
<evidence type="ECO:0000256" key="1">
    <source>
        <dbReference type="ARBA" id="ARBA00004781"/>
    </source>
</evidence>
<dbReference type="Gene3D" id="3.40.50.720">
    <property type="entry name" value="NAD(P)-binding Rossmann-like Domain"/>
    <property type="match status" value="1"/>
</dbReference>
<dbReference type="NCBIfam" id="TIGR01214">
    <property type="entry name" value="rmlD"/>
    <property type="match status" value="1"/>
</dbReference>
<dbReference type="GO" id="GO:0005829">
    <property type="term" value="C:cytosol"/>
    <property type="evidence" value="ECO:0007669"/>
    <property type="project" value="TreeGrafter"/>
</dbReference>
<dbReference type="KEGG" id="lsd:EMK97_05945"/>
<dbReference type="InterPro" id="IPR029903">
    <property type="entry name" value="RmlD-like-bd"/>
</dbReference>
<protein>
    <recommendedName>
        <fullName evidence="4 6">dTDP-4-dehydrorhamnose reductase</fullName>
        <ecNumber evidence="3 6">1.1.1.133</ecNumber>
    </recommendedName>
</protein>
<dbReference type="InterPro" id="IPR036291">
    <property type="entry name" value="NAD(P)-bd_dom_sf"/>
</dbReference>
<comment type="cofactor">
    <cofactor evidence="6">
        <name>Mg(2+)</name>
        <dbReference type="ChEBI" id="CHEBI:18420"/>
    </cofactor>
    <text evidence="6">Binds 1 Mg(2+) ion per monomer.</text>
</comment>
<evidence type="ECO:0000313" key="8">
    <source>
        <dbReference type="EMBL" id="QBG35292.1"/>
    </source>
</evidence>
<evidence type="ECO:0000259" key="7">
    <source>
        <dbReference type="Pfam" id="PF04321"/>
    </source>
</evidence>
<dbReference type="GO" id="GO:0009243">
    <property type="term" value="P:O antigen biosynthetic process"/>
    <property type="evidence" value="ECO:0007669"/>
    <property type="project" value="UniProtKB-UniPathway"/>
</dbReference>
<dbReference type="PANTHER" id="PTHR10491">
    <property type="entry name" value="DTDP-4-DEHYDRORHAMNOSE REDUCTASE"/>
    <property type="match status" value="1"/>
</dbReference>
<dbReference type="AlphaFoldDB" id="A0A4P6P746"/>
<dbReference type="CDD" id="cd05254">
    <property type="entry name" value="dTDP_HR_like_SDR_e"/>
    <property type="match status" value="1"/>
</dbReference>
<dbReference type="UniPathway" id="UPA00281"/>
<comment type="pathway">
    <text evidence="1 6">Carbohydrate biosynthesis; dTDP-L-rhamnose biosynthesis.</text>
</comment>
<proteinExistence type="inferred from homology"/>
<comment type="function">
    <text evidence="6">Catalyzes the reduction of dTDP-6-deoxy-L-lyxo-4-hexulose to yield dTDP-L-rhamnose.</text>
</comment>
<name>A0A4P6P746_9GAMM</name>
<evidence type="ECO:0000313" key="9">
    <source>
        <dbReference type="Proteomes" id="UP000290244"/>
    </source>
</evidence>
<feature type="domain" description="RmlD-like substrate binding" evidence="7">
    <location>
        <begin position="1"/>
        <end position="284"/>
    </location>
</feature>
<evidence type="ECO:0000256" key="2">
    <source>
        <dbReference type="ARBA" id="ARBA00010944"/>
    </source>
</evidence>
<reference evidence="8 9" key="1">
    <citation type="submission" date="2018-12" db="EMBL/GenBank/DDBJ databases">
        <title>Complete genome of Litorilituus sediminis.</title>
        <authorList>
            <person name="Liu A."/>
            <person name="Rong J."/>
        </authorList>
    </citation>
    <scope>NUCLEOTIDE SEQUENCE [LARGE SCALE GENOMIC DNA]</scope>
    <source>
        <strain evidence="8 9">JCM 17549</strain>
    </source>
</reference>
<dbReference type="InterPro" id="IPR005913">
    <property type="entry name" value="dTDP_dehydrorham_reduct"/>
</dbReference>
<evidence type="ECO:0000256" key="3">
    <source>
        <dbReference type="ARBA" id="ARBA00012929"/>
    </source>
</evidence>
<dbReference type="SUPFAM" id="SSF51735">
    <property type="entry name" value="NAD(P)-binding Rossmann-fold domains"/>
    <property type="match status" value="1"/>
</dbReference>
<dbReference type="EMBL" id="CP034759">
    <property type="protein sequence ID" value="QBG35292.1"/>
    <property type="molecule type" value="Genomic_DNA"/>
</dbReference>
<dbReference type="Pfam" id="PF04321">
    <property type="entry name" value="RmlD_sub_bind"/>
    <property type="match status" value="1"/>
</dbReference>